<dbReference type="GO" id="GO:0016757">
    <property type="term" value="F:glycosyltransferase activity"/>
    <property type="evidence" value="ECO:0007669"/>
    <property type="project" value="InterPro"/>
</dbReference>
<dbReference type="InterPro" id="IPR002495">
    <property type="entry name" value="Glyco_trans_8"/>
</dbReference>
<dbReference type="RefSeq" id="WP_004582514.1">
    <property type="nucleotide sequence ID" value="NZ_AP028878.1"/>
</dbReference>
<organism evidence="1 2">
    <name type="scientific">Marinobacter nanhaiticus D15-8W</name>
    <dbReference type="NCBI Taxonomy" id="626887"/>
    <lineage>
        <taxon>Bacteria</taxon>
        <taxon>Pseudomonadati</taxon>
        <taxon>Pseudomonadota</taxon>
        <taxon>Gammaproteobacteria</taxon>
        <taxon>Pseudomonadales</taxon>
        <taxon>Marinobacteraceae</taxon>
        <taxon>Marinobacter</taxon>
    </lineage>
</organism>
<dbReference type="PATRIC" id="fig|626887.3.peg.4584"/>
<dbReference type="Pfam" id="PF01501">
    <property type="entry name" value="Glyco_transf_8"/>
    <property type="match status" value="1"/>
</dbReference>
<reference evidence="1 2" key="1">
    <citation type="journal article" date="2013" name="Genome Announc.">
        <title>Genome Sequence of the Polycyclic Aromatic Hydrocarbon-Degrading Bacterium Strain Marinobacter nanhaiticus D15-8WT.</title>
        <authorList>
            <person name="Cui Z."/>
            <person name="Gao W."/>
            <person name="Li Q."/>
            <person name="Xu G."/>
            <person name="Zheng L."/>
        </authorList>
    </citation>
    <scope>NUCLEOTIDE SEQUENCE [LARGE SCALE GENOMIC DNA]</scope>
    <source>
        <strain evidence="1 2">D15-8W</strain>
    </source>
</reference>
<gene>
    <name evidence="1" type="ORF">J057_22915</name>
</gene>
<evidence type="ECO:0000313" key="1">
    <source>
        <dbReference type="EMBL" id="ENO14295.1"/>
    </source>
</evidence>
<dbReference type="eggNOG" id="ENOG5033F4J">
    <property type="taxonomic scope" value="Bacteria"/>
</dbReference>
<comment type="caution">
    <text evidence="1">The sequence shown here is derived from an EMBL/GenBank/DDBJ whole genome shotgun (WGS) entry which is preliminary data.</text>
</comment>
<dbReference type="Gene3D" id="3.90.550.10">
    <property type="entry name" value="Spore Coat Polysaccharide Biosynthesis Protein SpsA, Chain A"/>
    <property type="match status" value="1"/>
</dbReference>
<dbReference type="SUPFAM" id="SSF53448">
    <property type="entry name" value="Nucleotide-diphospho-sugar transferases"/>
    <property type="match status" value="1"/>
</dbReference>
<dbReference type="OrthoDB" id="6284213at2"/>
<dbReference type="InterPro" id="IPR029044">
    <property type="entry name" value="Nucleotide-diphossugar_trans"/>
</dbReference>
<dbReference type="AlphaFoldDB" id="N6VVT6"/>
<dbReference type="Proteomes" id="UP000013165">
    <property type="component" value="Unassembled WGS sequence"/>
</dbReference>
<dbReference type="HOGENOM" id="CLU_969222_0_0_6"/>
<name>N6VVT6_9GAMM</name>
<keyword evidence="2" id="KW-1185">Reference proteome</keyword>
<sequence>MSKTKAVATITFGDKFWEMAKHTHPLIKRYAERCDADFVVIDKPEFAEALGKAAYEKFQLYRLLDTYESVAFVDTDIVVAPDSPSVFELTPKGKIGACNEELFSKSKRDRVVTQEVLGKVDWKNCYFNSGMMVLDQETKELVNPEAEGLKEWATGEFRKEHENLLNDQPFLNHRANKLGMEVEDLGHRFNHTRVITKTHTRFDSYFIHYAGPSGHRYGERIRQIELDSQIMKSPFLLSTSRSFPTYRWVADRSNLAFVKYLFSKLNS</sequence>
<dbReference type="EMBL" id="APLQ01000014">
    <property type="protein sequence ID" value="ENO14295.1"/>
    <property type="molecule type" value="Genomic_DNA"/>
</dbReference>
<accession>N6VVT6</accession>
<keyword evidence="1" id="KW-0808">Transferase</keyword>
<dbReference type="STRING" id="626887.J057_22915"/>
<protein>
    <submittedName>
        <fullName evidence="1">LPS glycosyltransferase</fullName>
    </submittedName>
</protein>
<evidence type="ECO:0000313" key="2">
    <source>
        <dbReference type="Proteomes" id="UP000013165"/>
    </source>
</evidence>
<proteinExistence type="predicted"/>